<keyword evidence="4" id="KW-0233">DNA recombination</keyword>
<evidence type="ECO:0000256" key="2">
    <source>
        <dbReference type="ARBA" id="ARBA00022908"/>
    </source>
</evidence>
<evidence type="ECO:0000259" key="5">
    <source>
        <dbReference type="PROSITE" id="PS51898"/>
    </source>
</evidence>
<accession>A0A1L3F9C0</accession>
<dbReference type="InterPro" id="IPR050808">
    <property type="entry name" value="Phage_Integrase"/>
</dbReference>
<gene>
    <name evidence="6" type="ORF">BKD09_16245</name>
</gene>
<dbReference type="GO" id="GO:0003677">
    <property type="term" value="F:DNA binding"/>
    <property type="evidence" value="ECO:0007669"/>
    <property type="project" value="UniProtKB-KW"/>
</dbReference>
<dbReference type="Gene3D" id="1.10.443.10">
    <property type="entry name" value="Intergrase catalytic core"/>
    <property type="match status" value="1"/>
</dbReference>
<dbReference type="InterPro" id="IPR038488">
    <property type="entry name" value="Integrase_DNA-bd_sf"/>
</dbReference>
<dbReference type="InterPro" id="IPR025166">
    <property type="entry name" value="Integrase_DNA_bind_dom"/>
</dbReference>
<dbReference type="GO" id="GO:0006310">
    <property type="term" value="P:DNA recombination"/>
    <property type="evidence" value="ECO:0007669"/>
    <property type="project" value="UniProtKB-KW"/>
</dbReference>
<dbReference type="Proteomes" id="UP000181962">
    <property type="component" value="Chromosome"/>
</dbReference>
<feature type="domain" description="Tyr recombinase" evidence="5">
    <location>
        <begin position="202"/>
        <end position="397"/>
    </location>
</feature>
<dbReference type="InterPro" id="IPR002104">
    <property type="entry name" value="Integrase_catalytic"/>
</dbReference>
<organism evidence="6 7">
    <name type="scientific">Bradyrhizobium japonicum</name>
    <dbReference type="NCBI Taxonomy" id="375"/>
    <lineage>
        <taxon>Bacteria</taxon>
        <taxon>Pseudomonadati</taxon>
        <taxon>Pseudomonadota</taxon>
        <taxon>Alphaproteobacteria</taxon>
        <taxon>Hyphomicrobiales</taxon>
        <taxon>Nitrobacteraceae</taxon>
        <taxon>Bradyrhizobium</taxon>
    </lineage>
</organism>
<dbReference type="PANTHER" id="PTHR30629">
    <property type="entry name" value="PROPHAGE INTEGRASE"/>
    <property type="match status" value="1"/>
</dbReference>
<evidence type="ECO:0000256" key="1">
    <source>
        <dbReference type="ARBA" id="ARBA00008857"/>
    </source>
</evidence>
<dbReference type="PROSITE" id="PS51898">
    <property type="entry name" value="TYR_RECOMBINASE"/>
    <property type="match status" value="1"/>
</dbReference>
<protein>
    <recommendedName>
        <fullName evidence="5">Tyr recombinase domain-containing protein</fullName>
    </recommendedName>
</protein>
<dbReference type="Gene3D" id="3.30.160.390">
    <property type="entry name" value="Integrase, DNA-binding domain"/>
    <property type="match status" value="1"/>
</dbReference>
<evidence type="ECO:0000313" key="7">
    <source>
        <dbReference type="Proteomes" id="UP000181962"/>
    </source>
</evidence>
<keyword evidence="3" id="KW-0238">DNA-binding</keyword>
<keyword evidence="2" id="KW-0229">DNA integration</keyword>
<dbReference type="InterPro" id="IPR010998">
    <property type="entry name" value="Integrase_recombinase_N"/>
</dbReference>
<dbReference type="GO" id="GO:0015074">
    <property type="term" value="P:DNA integration"/>
    <property type="evidence" value="ECO:0007669"/>
    <property type="project" value="UniProtKB-KW"/>
</dbReference>
<dbReference type="InterPro" id="IPR013762">
    <property type="entry name" value="Integrase-like_cat_sf"/>
</dbReference>
<dbReference type="Pfam" id="PF13356">
    <property type="entry name" value="Arm-DNA-bind_3"/>
    <property type="match status" value="1"/>
</dbReference>
<reference evidence="6 7" key="1">
    <citation type="submission" date="2016-11" db="EMBL/GenBank/DDBJ databases">
        <title>Complete Genome Sequence of Bradyrhizobium sp. strain J5, an isolated from soybean nodule in Hokkaido.</title>
        <authorList>
            <person name="Kanehara K."/>
        </authorList>
    </citation>
    <scope>NUCLEOTIDE SEQUENCE [LARGE SCALE GENOMIC DNA]</scope>
    <source>
        <strain evidence="6 7">J5</strain>
    </source>
</reference>
<dbReference type="InterPro" id="IPR011010">
    <property type="entry name" value="DNA_brk_join_enz"/>
</dbReference>
<proteinExistence type="inferred from homology"/>
<dbReference type="EMBL" id="CP017637">
    <property type="protein sequence ID" value="APG09883.1"/>
    <property type="molecule type" value="Genomic_DNA"/>
</dbReference>
<evidence type="ECO:0000256" key="4">
    <source>
        <dbReference type="ARBA" id="ARBA00023172"/>
    </source>
</evidence>
<evidence type="ECO:0000313" key="6">
    <source>
        <dbReference type="EMBL" id="APG09883.1"/>
    </source>
</evidence>
<dbReference type="PANTHER" id="PTHR30629:SF2">
    <property type="entry name" value="PROPHAGE INTEGRASE INTS-RELATED"/>
    <property type="match status" value="1"/>
</dbReference>
<sequence length="411" mass="43977">MRITTETVAAAMKSALPNKTKYHFDDDLAGFGFYRTTTGTGTFFAEFRTVAGGSKKRLKLGRVGTLKANEAREAARKAIANAALGKDLAKSRAEGRAAATVARLLELYNERTRDKRKASTADGYDLIAKVNIVPHIGATKAAAVTRQEVQRMHGKVGKARGHYAANRAVAVLKAAYAWGGKHGHVPEGFNPASGVDRYREEPRERFLTDAEMIAIGDAMTEAETIGLAVDAGTAKHAPVGQRVVMSPYATAAVRLIMLTGARLREILHLRWDEVDLERGILRLPDSKTGKKLVYLPTAAIDIIKGLTPIGAFVIAGESAGTKREKPRADLKKPWAAILKRAGVSGIRIHDLRHTFASIGVGDQMGLPVIGALLGHSNAATTKRYAHAADEVQRRAVEAIGGKIAAALGGVK</sequence>
<dbReference type="RefSeq" id="WP_071911079.1">
    <property type="nucleotide sequence ID" value="NZ_CP017637.1"/>
</dbReference>
<evidence type="ECO:0000256" key="3">
    <source>
        <dbReference type="ARBA" id="ARBA00023125"/>
    </source>
</evidence>
<dbReference type="SUPFAM" id="SSF56349">
    <property type="entry name" value="DNA breaking-rejoining enzymes"/>
    <property type="match status" value="1"/>
</dbReference>
<comment type="similarity">
    <text evidence="1">Belongs to the 'phage' integrase family.</text>
</comment>
<dbReference type="CDD" id="cd00796">
    <property type="entry name" value="INT_Rci_Hp1_C"/>
    <property type="match status" value="1"/>
</dbReference>
<dbReference type="AlphaFoldDB" id="A0A1L3F9C0"/>
<dbReference type="Pfam" id="PF00589">
    <property type="entry name" value="Phage_integrase"/>
    <property type="match status" value="1"/>
</dbReference>
<dbReference type="Gene3D" id="1.10.150.130">
    <property type="match status" value="1"/>
</dbReference>
<name>A0A1L3F9C0_BRAJP</name>